<dbReference type="PaxDb" id="67767-A0A0J7K1U9"/>
<dbReference type="PANTHER" id="PTHR35317:SF29">
    <property type="entry name" value="CCHC-TYPE DOMAIN-CONTAINING PROTEIN"/>
    <property type="match status" value="1"/>
</dbReference>
<evidence type="ECO:0000313" key="1">
    <source>
        <dbReference type="EMBL" id="KMQ84297.1"/>
    </source>
</evidence>
<keyword evidence="2" id="KW-1185">Reference proteome</keyword>
<gene>
    <name evidence="1" type="ORF">RF55_18018</name>
</gene>
<sequence length="183" mass="20844">MSSSNQGPQLIEKLKGRENYQDWRFALPTWLEYDDLWGCVIGTQQYVDDPRKVTKAKTRIILSLEPVNYVHVEECTTAKEVWEKLQAVFEDSGLTRKVNLLRTLVTTQLDKCKSVEEYVNIIIKTAHKLNGIGLRVPDDCIGTLLLAGLPEEYRPMIMGLENSGTAIMADFIKTKLLQEVKKT</sequence>
<protein>
    <submittedName>
        <fullName evidence="1">Retrovirus-related pol polyprotein from transposon tnt 1-94</fullName>
    </submittedName>
</protein>
<name>A0A0J7K1U9_LASNI</name>
<dbReference type="Proteomes" id="UP000036403">
    <property type="component" value="Unassembled WGS sequence"/>
</dbReference>
<dbReference type="OrthoDB" id="7700734at2759"/>
<reference evidence="1 2" key="1">
    <citation type="submission" date="2015-04" db="EMBL/GenBank/DDBJ databases">
        <title>Lasius niger genome sequencing.</title>
        <authorList>
            <person name="Konorov E.A."/>
            <person name="Nikitin M.A."/>
            <person name="Kirill M.V."/>
            <person name="Chang P."/>
        </authorList>
    </citation>
    <scope>NUCLEOTIDE SEQUENCE [LARGE SCALE GENOMIC DNA]</scope>
    <source>
        <tissue evidence="1">Whole</tissue>
    </source>
</reference>
<proteinExistence type="predicted"/>
<dbReference type="STRING" id="67767.A0A0J7K1U9"/>
<evidence type="ECO:0000313" key="2">
    <source>
        <dbReference type="Proteomes" id="UP000036403"/>
    </source>
</evidence>
<organism evidence="1 2">
    <name type="scientific">Lasius niger</name>
    <name type="common">Black garden ant</name>
    <dbReference type="NCBI Taxonomy" id="67767"/>
    <lineage>
        <taxon>Eukaryota</taxon>
        <taxon>Metazoa</taxon>
        <taxon>Ecdysozoa</taxon>
        <taxon>Arthropoda</taxon>
        <taxon>Hexapoda</taxon>
        <taxon>Insecta</taxon>
        <taxon>Pterygota</taxon>
        <taxon>Neoptera</taxon>
        <taxon>Endopterygota</taxon>
        <taxon>Hymenoptera</taxon>
        <taxon>Apocrita</taxon>
        <taxon>Aculeata</taxon>
        <taxon>Formicoidea</taxon>
        <taxon>Formicidae</taxon>
        <taxon>Formicinae</taxon>
        <taxon>Lasius</taxon>
        <taxon>Lasius</taxon>
    </lineage>
</organism>
<dbReference type="Pfam" id="PF14223">
    <property type="entry name" value="Retrotran_gag_2"/>
    <property type="match status" value="1"/>
</dbReference>
<dbReference type="PANTHER" id="PTHR35317">
    <property type="entry name" value="OS04G0629600 PROTEIN"/>
    <property type="match status" value="1"/>
</dbReference>
<dbReference type="AlphaFoldDB" id="A0A0J7K1U9"/>
<dbReference type="EMBL" id="LBMM01016836">
    <property type="protein sequence ID" value="KMQ84297.1"/>
    <property type="molecule type" value="Genomic_DNA"/>
</dbReference>
<accession>A0A0J7K1U9</accession>
<comment type="caution">
    <text evidence="1">The sequence shown here is derived from an EMBL/GenBank/DDBJ whole genome shotgun (WGS) entry which is preliminary data.</text>
</comment>